<dbReference type="FunFam" id="1.10.600.10:FF:000009">
    <property type="entry name" value="Geranylgeranyl pyrophosphate synthase"/>
    <property type="match status" value="1"/>
</dbReference>
<evidence type="ECO:0000256" key="6">
    <source>
        <dbReference type="ARBA" id="ARBA00012382"/>
    </source>
</evidence>
<evidence type="ECO:0000256" key="18">
    <source>
        <dbReference type="ARBA" id="ARBA00049291"/>
    </source>
</evidence>
<dbReference type="PANTHER" id="PTHR12001">
    <property type="entry name" value="GERANYLGERANYL PYROPHOSPHATE SYNTHASE"/>
    <property type="match status" value="1"/>
</dbReference>
<feature type="region of interest" description="Disordered" evidence="23">
    <location>
        <begin position="417"/>
        <end position="438"/>
    </location>
</feature>
<proteinExistence type="inferred from homology"/>
<dbReference type="EC" id="2.5.1.10" evidence="7"/>
<dbReference type="GO" id="GO:0004161">
    <property type="term" value="F:dimethylallyltranstransferase activity"/>
    <property type="evidence" value="ECO:0007669"/>
    <property type="project" value="UniProtKB-EC"/>
</dbReference>
<dbReference type="GO" id="GO:0004311">
    <property type="term" value="F:geranylgeranyl diphosphate synthase activity"/>
    <property type="evidence" value="ECO:0007669"/>
    <property type="project" value="UniProtKB-EC"/>
</dbReference>
<organism evidence="24 25">
    <name type="scientific">Scophthalmus maximus</name>
    <name type="common">Turbot</name>
    <name type="synonym">Psetta maxima</name>
    <dbReference type="NCBI Taxonomy" id="52904"/>
    <lineage>
        <taxon>Eukaryota</taxon>
        <taxon>Metazoa</taxon>
        <taxon>Chordata</taxon>
        <taxon>Craniata</taxon>
        <taxon>Vertebrata</taxon>
        <taxon>Euteleostomi</taxon>
        <taxon>Actinopterygii</taxon>
        <taxon>Neopterygii</taxon>
        <taxon>Teleostei</taxon>
        <taxon>Neoteleostei</taxon>
        <taxon>Acanthomorphata</taxon>
        <taxon>Carangaria</taxon>
        <taxon>Pleuronectiformes</taxon>
        <taxon>Pleuronectoidei</taxon>
        <taxon>Scophthalmidae</taxon>
        <taxon>Scophthalmus</taxon>
    </lineage>
</organism>
<keyword evidence="11" id="KW-0414">Isoprene biosynthesis</keyword>
<comment type="pathway">
    <text evidence="4">Isoprenoid biosynthesis; geranylgeranyl diphosphate biosynthesis; geranylgeranyl diphosphate from farnesyl diphosphate and isopentenyl diphosphate: step 1/1.</text>
</comment>
<feature type="compositionally biased region" description="Basic and acidic residues" evidence="23">
    <location>
        <begin position="418"/>
        <end position="430"/>
    </location>
</feature>
<dbReference type="EMBL" id="VEVO01000018">
    <property type="protein sequence ID" value="KAF0027295.1"/>
    <property type="molecule type" value="Genomic_DNA"/>
</dbReference>
<evidence type="ECO:0000313" key="25">
    <source>
        <dbReference type="Proteomes" id="UP000438429"/>
    </source>
</evidence>
<evidence type="ECO:0000256" key="14">
    <source>
        <dbReference type="ARBA" id="ARBA00032424"/>
    </source>
</evidence>
<keyword evidence="22" id="KW-0808">Transferase</keyword>
<dbReference type="EC" id="2.5.1.1" evidence="8"/>
<evidence type="ECO:0000256" key="17">
    <source>
        <dbReference type="ARBA" id="ARBA00033096"/>
    </source>
</evidence>
<dbReference type="SFLD" id="SFLDS00005">
    <property type="entry name" value="Isoprenoid_Synthase_Type_I"/>
    <property type="match status" value="1"/>
</dbReference>
<name>A0A6A4S4W9_SCOMX</name>
<evidence type="ECO:0000256" key="3">
    <source>
        <dbReference type="ARBA" id="ARBA00005035"/>
    </source>
</evidence>
<dbReference type="AlphaFoldDB" id="A0A6A4S4W9"/>
<dbReference type="GO" id="GO:0004337">
    <property type="term" value="F:(2E,6E)-farnesyl diphosphate synthase activity"/>
    <property type="evidence" value="ECO:0007669"/>
    <property type="project" value="UniProtKB-EC"/>
</dbReference>
<evidence type="ECO:0000256" key="13">
    <source>
        <dbReference type="ARBA" id="ARBA00032380"/>
    </source>
</evidence>
<evidence type="ECO:0000256" key="5">
    <source>
        <dbReference type="ARBA" id="ARBA00006706"/>
    </source>
</evidence>
<comment type="caution">
    <text evidence="24">The sequence shown here is derived from an EMBL/GenBank/DDBJ whole genome shotgun (WGS) entry which is preliminary data.</text>
</comment>
<dbReference type="GO" id="GO:0008299">
    <property type="term" value="P:isoprenoid biosynthetic process"/>
    <property type="evidence" value="ECO:0007669"/>
    <property type="project" value="UniProtKB-KW"/>
</dbReference>
<comment type="similarity">
    <text evidence="5 22">Belongs to the FPP/GGPP synthase family.</text>
</comment>
<protein>
    <recommendedName>
        <fullName evidence="21">Geranylgeranyl pyrophosphate synthase</fullName>
        <ecNumber evidence="8">2.5.1.1</ecNumber>
        <ecNumber evidence="7">2.5.1.10</ecNumber>
        <ecNumber evidence="6">2.5.1.29</ecNumber>
    </recommendedName>
    <alternativeName>
        <fullName evidence="16">(2E,6E)-farnesyl diphosphate synthase</fullName>
    </alternativeName>
    <alternativeName>
        <fullName evidence="15">Dimethylallyltranstransferase</fullName>
    </alternativeName>
    <alternativeName>
        <fullName evidence="14">Farnesyl diphosphate synthase</fullName>
    </alternativeName>
    <alternativeName>
        <fullName evidence="12">Farnesyltranstransferase</fullName>
    </alternativeName>
    <alternativeName>
        <fullName evidence="17">Geranylgeranyl diphosphate synthase</fullName>
    </alternativeName>
    <alternativeName>
        <fullName evidence="13">Geranyltranstransferase</fullName>
    </alternativeName>
</protein>
<evidence type="ECO:0000256" key="19">
    <source>
        <dbReference type="ARBA" id="ARBA00049399"/>
    </source>
</evidence>
<dbReference type="PROSITE" id="PS00444">
    <property type="entry name" value="POLYPRENYL_SYNTHASE_2"/>
    <property type="match status" value="1"/>
</dbReference>
<reference evidence="24 25" key="1">
    <citation type="submission" date="2019-06" db="EMBL/GenBank/DDBJ databases">
        <title>Draft genomes of female and male turbot (Scophthalmus maximus).</title>
        <authorList>
            <person name="Xu H."/>
            <person name="Xu X.-W."/>
            <person name="Shao C."/>
            <person name="Chen S."/>
        </authorList>
    </citation>
    <scope>NUCLEOTIDE SEQUENCE [LARGE SCALE GENOMIC DNA]</scope>
    <source>
        <strain evidence="24">Ysfricsl-2016a</strain>
        <tissue evidence="24">Blood</tissue>
    </source>
</reference>
<evidence type="ECO:0000256" key="11">
    <source>
        <dbReference type="ARBA" id="ARBA00023229"/>
    </source>
</evidence>
<dbReference type="CDD" id="cd00685">
    <property type="entry name" value="Trans_IPPS_HT"/>
    <property type="match status" value="1"/>
</dbReference>
<comment type="catalytic activity">
    <reaction evidence="18">
        <text>isopentenyl diphosphate + dimethylallyl diphosphate = (2E)-geranyl diphosphate + diphosphate</text>
        <dbReference type="Rhea" id="RHEA:22408"/>
        <dbReference type="ChEBI" id="CHEBI:33019"/>
        <dbReference type="ChEBI" id="CHEBI:57623"/>
        <dbReference type="ChEBI" id="CHEBI:58057"/>
        <dbReference type="ChEBI" id="CHEBI:128769"/>
        <dbReference type="EC" id="2.5.1.1"/>
    </reaction>
</comment>
<dbReference type="SFLD" id="SFLDG01017">
    <property type="entry name" value="Polyprenyl_Transferase_Like"/>
    <property type="match status" value="1"/>
</dbReference>
<dbReference type="Pfam" id="PF00348">
    <property type="entry name" value="polyprenyl_synt"/>
    <property type="match status" value="1"/>
</dbReference>
<gene>
    <name evidence="24" type="ORF">F2P81_020036</name>
</gene>
<accession>A0A6A4S4W9</accession>
<dbReference type="Gene3D" id="1.10.600.10">
    <property type="entry name" value="Farnesyl Diphosphate Synthase"/>
    <property type="match status" value="1"/>
</dbReference>
<keyword evidence="10" id="KW-0460">Magnesium</keyword>
<feature type="region of interest" description="Disordered" evidence="23">
    <location>
        <begin position="1"/>
        <end position="28"/>
    </location>
</feature>
<dbReference type="InterPro" id="IPR008949">
    <property type="entry name" value="Isoprenoid_synthase_dom_sf"/>
</dbReference>
<evidence type="ECO:0000256" key="16">
    <source>
        <dbReference type="ARBA" id="ARBA00032873"/>
    </source>
</evidence>
<evidence type="ECO:0000256" key="4">
    <source>
        <dbReference type="ARBA" id="ARBA00005221"/>
    </source>
</evidence>
<comment type="catalytic activity">
    <reaction evidence="19">
        <text>isopentenyl diphosphate + (2E)-geranyl diphosphate = (2E,6E)-farnesyl diphosphate + diphosphate</text>
        <dbReference type="Rhea" id="RHEA:19361"/>
        <dbReference type="ChEBI" id="CHEBI:33019"/>
        <dbReference type="ChEBI" id="CHEBI:58057"/>
        <dbReference type="ChEBI" id="CHEBI:128769"/>
        <dbReference type="ChEBI" id="CHEBI:175763"/>
        <dbReference type="EC" id="2.5.1.10"/>
    </reaction>
</comment>
<evidence type="ECO:0000256" key="9">
    <source>
        <dbReference type="ARBA" id="ARBA00022723"/>
    </source>
</evidence>
<dbReference type="GO" id="GO:0046872">
    <property type="term" value="F:metal ion binding"/>
    <property type="evidence" value="ECO:0007669"/>
    <property type="project" value="UniProtKB-KW"/>
</dbReference>
<dbReference type="PROSITE" id="PS00723">
    <property type="entry name" value="POLYPRENYL_SYNTHASE_1"/>
    <property type="match status" value="1"/>
</dbReference>
<evidence type="ECO:0000256" key="22">
    <source>
        <dbReference type="RuleBase" id="RU004466"/>
    </source>
</evidence>
<evidence type="ECO:0000256" key="21">
    <source>
        <dbReference type="ARBA" id="ARBA00072971"/>
    </source>
</evidence>
<evidence type="ECO:0000256" key="2">
    <source>
        <dbReference type="ARBA" id="ARBA00004932"/>
    </source>
</evidence>
<evidence type="ECO:0000256" key="8">
    <source>
        <dbReference type="ARBA" id="ARBA00012833"/>
    </source>
</evidence>
<dbReference type="SUPFAM" id="SSF48576">
    <property type="entry name" value="Terpenoid synthases"/>
    <property type="match status" value="1"/>
</dbReference>
<evidence type="ECO:0000256" key="20">
    <source>
        <dbReference type="ARBA" id="ARBA00062555"/>
    </source>
</evidence>
<dbReference type="Proteomes" id="UP000438429">
    <property type="component" value="Unassembled WGS sequence"/>
</dbReference>
<comment type="subunit">
    <text evidence="20">Homohexamer; trimer of homodimers.</text>
</comment>
<evidence type="ECO:0000256" key="15">
    <source>
        <dbReference type="ARBA" id="ARBA00032448"/>
    </source>
</evidence>
<evidence type="ECO:0000256" key="10">
    <source>
        <dbReference type="ARBA" id="ARBA00022842"/>
    </source>
</evidence>
<dbReference type="PANTHER" id="PTHR12001:SF44">
    <property type="entry name" value="GERANYLGERANYL PYROPHOSPHATE SYNTHASE"/>
    <property type="match status" value="1"/>
</dbReference>
<evidence type="ECO:0000256" key="7">
    <source>
        <dbReference type="ARBA" id="ARBA00012439"/>
    </source>
</evidence>
<dbReference type="InterPro" id="IPR033749">
    <property type="entry name" value="Polyprenyl_synt_CS"/>
</dbReference>
<sequence length="438" mass="49524">MPRPIDRASSSTPGSPSPPPTHTGRVDRGRLTTLVAQKKSPTLPFYLWNYRRLVDGSHPAAVSGAYTGRTRFRAISLLTAIGEHHDGRCSTATCPGIPPHNNTAAPGARNYSTPDVHLCNFETMDGDSGAASERILLEPYTYLLQLPGKQVRTKLSQAFNHWLNVPEDKLQVIIEVTEMLHNGSLLIDDIEDSSKLRRGFPVAHSIYGIPSVINSANYVYFLGLEKVLTLEHPEAVQVFTRQLLELHRGQGLDIHWRDTYTCPTEKEYRNMVLQKTGGLFGLAVGLMQLFSEWKHDLKPLLDTLGLFFQIRDDYANLSSREYSENKSFCEDLTEGKFSFPTIHAIWSRPESTQVQNILRQRTENVDIKRYCVDYLEKVGSFAYTRETLRDLEAESYRLIRGFGGNPQLESLIKHLSQMHREAEDKAKSSTEPHSSQNH</sequence>
<evidence type="ECO:0000313" key="24">
    <source>
        <dbReference type="EMBL" id="KAF0027295.1"/>
    </source>
</evidence>
<evidence type="ECO:0000256" key="23">
    <source>
        <dbReference type="SAM" id="MobiDB-lite"/>
    </source>
</evidence>
<evidence type="ECO:0000256" key="1">
    <source>
        <dbReference type="ARBA" id="ARBA00001946"/>
    </source>
</evidence>
<comment type="pathway">
    <text evidence="3">Isoprenoid biosynthesis; farnesyl diphosphate biosynthesis; farnesyl diphosphate from geranyl diphosphate and isopentenyl diphosphate: step 1/1.</text>
</comment>
<evidence type="ECO:0000256" key="12">
    <source>
        <dbReference type="ARBA" id="ARBA00032052"/>
    </source>
</evidence>
<comment type="cofactor">
    <cofactor evidence="1">
        <name>Mg(2+)</name>
        <dbReference type="ChEBI" id="CHEBI:18420"/>
    </cofactor>
</comment>
<comment type="pathway">
    <text evidence="2">Isoprenoid biosynthesis; geranyl diphosphate biosynthesis; geranyl diphosphate from dimethylallyl diphosphate and isopentenyl diphosphate: step 1/1.</text>
</comment>
<keyword evidence="9" id="KW-0479">Metal-binding</keyword>
<dbReference type="InterPro" id="IPR000092">
    <property type="entry name" value="Polyprenyl_synt"/>
</dbReference>
<dbReference type="EC" id="2.5.1.29" evidence="6"/>